<dbReference type="GO" id="GO:0015986">
    <property type="term" value="P:proton motive force-driven ATP synthesis"/>
    <property type="evidence" value="ECO:0000318"/>
    <property type="project" value="GO_Central"/>
</dbReference>
<sequence>MELSSSSAVATAAAHRAGIANSSRVRAVALSSTSRISWNALAARAPELRSSSNRAGSRAVVVMGVEESYASALANLAQSKNVLDTIYGDTEKLGKYFDNPKVAKFLANPVADVERKKSVIKAIAKEEKLHAYTTNLLFVLVDKRRVGIAKKIFQAFETSYYRLTDTEIAVVTSAVKIDNSQLAEIAKKIRSLSKAKNVKIKNEVDPSVIAGFKVKYGPGASLVIDLTVKGQLDRIAADLASMDSKVAVS</sequence>
<dbReference type="Proteomes" id="UP000001514">
    <property type="component" value="Unassembled WGS sequence"/>
</dbReference>
<evidence type="ECO:0000313" key="9">
    <source>
        <dbReference type="Proteomes" id="UP000001514"/>
    </source>
</evidence>
<evidence type="ECO:0000256" key="5">
    <source>
        <dbReference type="ARBA" id="ARBA00023065"/>
    </source>
</evidence>
<dbReference type="PRINTS" id="PR00125">
    <property type="entry name" value="ATPASEDELTA"/>
</dbReference>
<keyword evidence="7" id="KW-0066">ATP synthesis</keyword>
<dbReference type="KEGG" id="smo:SELMODRAFT_166839"/>
<comment type="similarity">
    <text evidence="2">Belongs to the ATPase delta chain family.</text>
</comment>
<reference evidence="8 9" key="1">
    <citation type="journal article" date="2011" name="Science">
        <title>The Selaginella genome identifies genetic changes associated with the evolution of vascular plants.</title>
        <authorList>
            <person name="Banks J.A."/>
            <person name="Nishiyama T."/>
            <person name="Hasebe M."/>
            <person name="Bowman J.L."/>
            <person name="Gribskov M."/>
            <person name="dePamphilis C."/>
            <person name="Albert V.A."/>
            <person name="Aono N."/>
            <person name="Aoyama T."/>
            <person name="Ambrose B.A."/>
            <person name="Ashton N.W."/>
            <person name="Axtell M.J."/>
            <person name="Barker E."/>
            <person name="Barker M.S."/>
            <person name="Bennetzen J.L."/>
            <person name="Bonawitz N.D."/>
            <person name="Chapple C."/>
            <person name="Cheng C."/>
            <person name="Correa L.G."/>
            <person name="Dacre M."/>
            <person name="DeBarry J."/>
            <person name="Dreyer I."/>
            <person name="Elias M."/>
            <person name="Engstrom E.M."/>
            <person name="Estelle M."/>
            <person name="Feng L."/>
            <person name="Finet C."/>
            <person name="Floyd S.K."/>
            <person name="Frommer W.B."/>
            <person name="Fujita T."/>
            <person name="Gramzow L."/>
            <person name="Gutensohn M."/>
            <person name="Harholt J."/>
            <person name="Hattori M."/>
            <person name="Heyl A."/>
            <person name="Hirai T."/>
            <person name="Hiwatashi Y."/>
            <person name="Ishikawa M."/>
            <person name="Iwata M."/>
            <person name="Karol K.G."/>
            <person name="Koehler B."/>
            <person name="Kolukisaoglu U."/>
            <person name="Kubo M."/>
            <person name="Kurata T."/>
            <person name="Lalonde S."/>
            <person name="Li K."/>
            <person name="Li Y."/>
            <person name="Litt A."/>
            <person name="Lyons E."/>
            <person name="Manning G."/>
            <person name="Maruyama T."/>
            <person name="Michael T.P."/>
            <person name="Mikami K."/>
            <person name="Miyazaki S."/>
            <person name="Morinaga S."/>
            <person name="Murata T."/>
            <person name="Mueller-Roeber B."/>
            <person name="Nelson D.R."/>
            <person name="Obara M."/>
            <person name="Oguri Y."/>
            <person name="Olmstead R.G."/>
            <person name="Onodera N."/>
            <person name="Petersen B.L."/>
            <person name="Pils B."/>
            <person name="Prigge M."/>
            <person name="Rensing S.A."/>
            <person name="Riano-Pachon D.M."/>
            <person name="Roberts A.W."/>
            <person name="Sato Y."/>
            <person name="Scheller H.V."/>
            <person name="Schulz B."/>
            <person name="Schulz C."/>
            <person name="Shakirov E.V."/>
            <person name="Shibagaki N."/>
            <person name="Shinohara N."/>
            <person name="Shippen D.E."/>
            <person name="Soerensen I."/>
            <person name="Sotooka R."/>
            <person name="Sugimoto N."/>
            <person name="Sugita M."/>
            <person name="Sumikawa N."/>
            <person name="Tanurdzic M."/>
            <person name="Theissen G."/>
            <person name="Ulvskov P."/>
            <person name="Wakazuki S."/>
            <person name="Weng J.K."/>
            <person name="Willats W.W."/>
            <person name="Wipf D."/>
            <person name="Wolf P.G."/>
            <person name="Yang L."/>
            <person name="Zimmer A.D."/>
            <person name="Zhu Q."/>
            <person name="Mitros T."/>
            <person name="Hellsten U."/>
            <person name="Loque D."/>
            <person name="Otillar R."/>
            <person name="Salamov A."/>
            <person name="Schmutz J."/>
            <person name="Shapiro H."/>
            <person name="Lindquist E."/>
            <person name="Lucas S."/>
            <person name="Rokhsar D."/>
            <person name="Grigoriev I.V."/>
        </authorList>
    </citation>
    <scope>NUCLEOTIDE SEQUENCE [LARGE SCALE GENOMIC DNA]</scope>
</reference>
<keyword evidence="4" id="KW-0375">Hydrogen ion transport</keyword>
<dbReference type="AlphaFoldDB" id="D8R024"/>
<keyword evidence="3" id="KW-0813">Transport</keyword>
<dbReference type="Pfam" id="PF00213">
    <property type="entry name" value="OSCP"/>
    <property type="match status" value="1"/>
</dbReference>
<dbReference type="eggNOG" id="KOG1662">
    <property type="taxonomic scope" value="Eukaryota"/>
</dbReference>
<name>D8R024_SELML</name>
<dbReference type="InParanoid" id="D8R024"/>
<dbReference type="GO" id="GO:0009773">
    <property type="term" value="P:photosynthetic electron transport in photosystem I"/>
    <property type="evidence" value="ECO:0000318"/>
    <property type="project" value="GO_Central"/>
</dbReference>
<dbReference type="Gramene" id="EFJ34509">
    <property type="protein sequence ID" value="EFJ34509"/>
    <property type="gene ID" value="SELMODRAFT_166839"/>
</dbReference>
<keyword evidence="6" id="KW-0472">Membrane</keyword>
<keyword evidence="5" id="KW-0406">Ion transport</keyword>
<dbReference type="OrthoDB" id="1262810at2759"/>
<dbReference type="InterPro" id="IPR020781">
    <property type="entry name" value="ATPase_OSCP/d_CS"/>
</dbReference>
<gene>
    <name evidence="8" type="ORF">SELMODRAFT_166839</name>
</gene>
<organism evidence="9">
    <name type="scientific">Selaginella moellendorffii</name>
    <name type="common">Spikemoss</name>
    <dbReference type="NCBI Taxonomy" id="88036"/>
    <lineage>
        <taxon>Eukaryota</taxon>
        <taxon>Viridiplantae</taxon>
        <taxon>Streptophyta</taxon>
        <taxon>Embryophyta</taxon>
        <taxon>Tracheophyta</taxon>
        <taxon>Lycopodiopsida</taxon>
        <taxon>Selaginellales</taxon>
        <taxon>Selaginellaceae</taxon>
        <taxon>Selaginella</taxon>
    </lineage>
</organism>
<accession>D8R024</accession>
<dbReference type="NCBIfam" id="TIGR01145">
    <property type="entry name" value="ATP_synt_delta"/>
    <property type="match status" value="1"/>
</dbReference>
<evidence type="ECO:0000256" key="3">
    <source>
        <dbReference type="ARBA" id="ARBA00022448"/>
    </source>
</evidence>
<dbReference type="InterPro" id="IPR000711">
    <property type="entry name" value="ATPase_OSCP/dsu"/>
</dbReference>
<dbReference type="PROSITE" id="PS00389">
    <property type="entry name" value="ATPASE_DELTA"/>
    <property type="match status" value="1"/>
</dbReference>
<dbReference type="GO" id="GO:0016020">
    <property type="term" value="C:membrane"/>
    <property type="evidence" value="ECO:0007669"/>
    <property type="project" value="UniProtKB-SubCell"/>
</dbReference>
<comment type="subcellular location">
    <subcellularLocation>
        <location evidence="1">Membrane</location>
    </subcellularLocation>
</comment>
<evidence type="ECO:0008006" key="10">
    <source>
        <dbReference type="Google" id="ProtNLM"/>
    </source>
</evidence>
<dbReference type="GO" id="GO:0009772">
    <property type="term" value="P:photosynthetic electron transport in photosystem II"/>
    <property type="evidence" value="ECO:0000318"/>
    <property type="project" value="GO_Central"/>
</dbReference>
<dbReference type="HOGENOM" id="CLU_085114_1_0_1"/>
<evidence type="ECO:0000256" key="1">
    <source>
        <dbReference type="ARBA" id="ARBA00004370"/>
    </source>
</evidence>
<dbReference type="Gene3D" id="1.10.520.20">
    <property type="entry name" value="N-terminal domain of the delta subunit of the F1F0-ATP synthase"/>
    <property type="match status" value="1"/>
</dbReference>
<dbReference type="HAMAP" id="MF_01416">
    <property type="entry name" value="ATP_synth_delta_bact"/>
    <property type="match status" value="1"/>
</dbReference>
<dbReference type="OMA" id="WFDLEMK"/>
<dbReference type="SUPFAM" id="SSF47928">
    <property type="entry name" value="N-terminal domain of the delta subunit of the F1F0-ATP synthase"/>
    <property type="match status" value="1"/>
</dbReference>
<evidence type="ECO:0000256" key="7">
    <source>
        <dbReference type="ARBA" id="ARBA00023310"/>
    </source>
</evidence>
<protein>
    <recommendedName>
        <fullName evidence="10">ATP synthase delta chain, chloroplastic</fullName>
    </recommendedName>
</protein>
<dbReference type="FunCoup" id="D8R024">
    <property type="interactions" value="1250"/>
</dbReference>
<evidence type="ECO:0000256" key="6">
    <source>
        <dbReference type="ARBA" id="ARBA00023136"/>
    </source>
</evidence>
<dbReference type="InterPro" id="IPR026015">
    <property type="entry name" value="ATP_synth_OSCP/delta_N_sf"/>
</dbReference>
<evidence type="ECO:0000256" key="2">
    <source>
        <dbReference type="ARBA" id="ARBA00007046"/>
    </source>
</evidence>
<dbReference type="GO" id="GO:0046933">
    <property type="term" value="F:proton-transporting ATP synthase activity, rotational mechanism"/>
    <property type="evidence" value="ECO:0007669"/>
    <property type="project" value="InterPro"/>
</dbReference>
<evidence type="ECO:0000256" key="4">
    <source>
        <dbReference type="ARBA" id="ARBA00022781"/>
    </source>
</evidence>
<dbReference type="EMBL" id="GL377569">
    <property type="protein sequence ID" value="EFJ34509.1"/>
    <property type="molecule type" value="Genomic_DNA"/>
</dbReference>
<dbReference type="PANTHER" id="PTHR11910">
    <property type="entry name" value="ATP SYNTHASE DELTA CHAIN"/>
    <property type="match status" value="1"/>
</dbReference>
<evidence type="ECO:0000313" key="8">
    <source>
        <dbReference type="EMBL" id="EFJ34509.1"/>
    </source>
</evidence>
<keyword evidence="9" id="KW-1185">Reference proteome</keyword>
<dbReference type="STRING" id="88036.D8R024"/>
<proteinExistence type="inferred from homology"/>